<evidence type="ECO:0000313" key="6">
    <source>
        <dbReference type="WBParaSite" id="GPUH_0002095301-mRNA-1"/>
    </source>
</evidence>
<evidence type="ECO:0000313" key="3">
    <source>
        <dbReference type="EMBL" id="VDN37130.1"/>
    </source>
</evidence>
<keyword evidence="4" id="KW-1185">Reference proteome</keyword>
<dbReference type="Gene3D" id="3.40.525.10">
    <property type="entry name" value="CRAL-TRIO lipid binding domain"/>
    <property type="match status" value="1"/>
</dbReference>
<dbReference type="GO" id="GO:0005737">
    <property type="term" value="C:cytoplasm"/>
    <property type="evidence" value="ECO:0007669"/>
    <property type="project" value="TreeGrafter"/>
</dbReference>
<dbReference type="EMBL" id="UYRT01091475">
    <property type="protein sequence ID" value="VDN37130.1"/>
    <property type="molecule type" value="Genomic_DNA"/>
</dbReference>
<dbReference type="SUPFAM" id="SSF52087">
    <property type="entry name" value="CRAL/TRIO domain"/>
    <property type="match status" value="1"/>
</dbReference>
<dbReference type="InterPro" id="IPR051064">
    <property type="entry name" value="SEC14/CRAL-TRIO_domain"/>
</dbReference>
<dbReference type="InterPro" id="IPR036865">
    <property type="entry name" value="CRAL-TRIO_dom_sf"/>
</dbReference>
<dbReference type="WBParaSite" id="GPUH_0000376601-mRNA-1">
    <property type="protein sequence ID" value="GPUH_0000376601-mRNA-1"/>
    <property type="gene ID" value="GPUH_0000376601"/>
</dbReference>
<organism evidence="6">
    <name type="scientific">Gongylonema pulchrum</name>
    <dbReference type="NCBI Taxonomy" id="637853"/>
    <lineage>
        <taxon>Eukaryota</taxon>
        <taxon>Metazoa</taxon>
        <taxon>Ecdysozoa</taxon>
        <taxon>Nematoda</taxon>
        <taxon>Chromadorea</taxon>
        <taxon>Rhabditida</taxon>
        <taxon>Spirurina</taxon>
        <taxon>Spiruromorpha</taxon>
        <taxon>Spiruroidea</taxon>
        <taxon>Gongylonematidae</taxon>
        <taxon>Gongylonema</taxon>
    </lineage>
</organism>
<evidence type="ECO:0000313" key="5">
    <source>
        <dbReference type="WBParaSite" id="GPUH_0000376601-mRNA-1"/>
    </source>
</evidence>
<dbReference type="OrthoDB" id="1434354at2759"/>
<dbReference type="Pfam" id="PF00650">
    <property type="entry name" value="CRAL_TRIO"/>
    <property type="match status" value="1"/>
</dbReference>
<name>A0A183EIY7_9BILA</name>
<dbReference type="Gene3D" id="2.60.120.680">
    <property type="entry name" value="GOLD domain"/>
    <property type="match status" value="1"/>
</dbReference>
<evidence type="ECO:0000259" key="1">
    <source>
        <dbReference type="PROSITE" id="PS50191"/>
    </source>
</evidence>
<dbReference type="InterPro" id="IPR001251">
    <property type="entry name" value="CRAL-TRIO_dom"/>
</dbReference>
<dbReference type="PANTHER" id="PTHR23324">
    <property type="entry name" value="SEC14 RELATED PROTEIN"/>
    <property type="match status" value="1"/>
</dbReference>
<dbReference type="AlphaFoldDB" id="A0A183EIY7"/>
<gene>
    <name evidence="3" type="ORF">GPUH_LOCUS20928</name>
    <name evidence="2" type="ORF">GPUH_LOCUS3760</name>
</gene>
<evidence type="ECO:0000313" key="4">
    <source>
        <dbReference type="Proteomes" id="UP000271098"/>
    </source>
</evidence>
<feature type="domain" description="CRAL-TRIO" evidence="1">
    <location>
        <begin position="1"/>
        <end position="63"/>
    </location>
</feature>
<dbReference type="WBParaSite" id="GPUH_0002095301-mRNA-1">
    <property type="protein sequence ID" value="GPUH_0002095301-mRNA-1"/>
    <property type="gene ID" value="GPUH_0002095301"/>
</dbReference>
<dbReference type="Proteomes" id="UP000271098">
    <property type="component" value="Unassembled WGS sequence"/>
</dbReference>
<proteinExistence type="predicted"/>
<reference evidence="5 6" key="1">
    <citation type="submission" date="2016-06" db="UniProtKB">
        <authorList>
            <consortium name="WormBaseParasite"/>
        </authorList>
    </citation>
    <scope>IDENTIFICATION</scope>
</reference>
<reference evidence="2 4" key="2">
    <citation type="submission" date="2018-11" db="EMBL/GenBank/DDBJ databases">
        <authorList>
            <consortium name="Pathogen Informatics"/>
        </authorList>
    </citation>
    <scope>NUCLEOTIDE SEQUENCE [LARGE SCALE GENOMIC DNA]</scope>
</reference>
<dbReference type="EMBL" id="UYRT01006638">
    <property type="protein sequence ID" value="VDK40856.1"/>
    <property type="molecule type" value="Genomic_DNA"/>
</dbReference>
<dbReference type="CDD" id="cd00170">
    <property type="entry name" value="SEC14"/>
    <property type="match status" value="1"/>
</dbReference>
<protein>
    <submittedName>
        <fullName evidence="5 6">CRAL-TRIO domain-containing protein</fullName>
    </submittedName>
</protein>
<sequence>MVQKIYLVNPPKIISMLWKLAKLFLTKENLKLIEIIGNYEDLQKDLPAWFIPREYAGEFVNCIPPGDESGVSIRRKIVPKDHITPYQIYRRKGINRPEPRRKDIPAGTLFVESVVLPGNHTKLLWDFTCSTGVEFTIYDRKRKLLYPQLHLFTSSLPEEGILENLSPASEYFLEFRNLSGYFSCSVDYSICSAP</sequence>
<dbReference type="PROSITE" id="PS50191">
    <property type="entry name" value="CRAL_TRIO"/>
    <property type="match status" value="1"/>
</dbReference>
<dbReference type="PANTHER" id="PTHR23324:SF87">
    <property type="entry name" value="CRAL-TRIO DOMAIN-CONTAINING PROTEIN C34C12.6"/>
    <property type="match status" value="1"/>
</dbReference>
<accession>A0A183EIY7</accession>
<evidence type="ECO:0000313" key="2">
    <source>
        <dbReference type="EMBL" id="VDK40856.1"/>
    </source>
</evidence>